<comment type="caution">
    <text evidence="2">The sequence shown here is derived from an EMBL/GenBank/DDBJ whole genome shotgun (WGS) entry which is preliminary data.</text>
</comment>
<keyword evidence="3" id="KW-1185">Reference proteome</keyword>
<name>A0AA40ENQ8_9PEZI</name>
<dbReference type="Gene3D" id="1.10.600.10">
    <property type="entry name" value="Farnesyl Diphosphate Synthase"/>
    <property type="match status" value="1"/>
</dbReference>
<feature type="region of interest" description="Disordered" evidence="1">
    <location>
        <begin position="150"/>
        <end position="182"/>
    </location>
</feature>
<evidence type="ECO:0000313" key="2">
    <source>
        <dbReference type="EMBL" id="KAK0742703.1"/>
    </source>
</evidence>
<accession>A0AA40ENQ8</accession>
<reference evidence="2" key="1">
    <citation type="submission" date="2023-06" db="EMBL/GenBank/DDBJ databases">
        <title>Genome-scale phylogeny and comparative genomics of the fungal order Sordariales.</title>
        <authorList>
            <consortium name="Lawrence Berkeley National Laboratory"/>
            <person name="Hensen N."/>
            <person name="Bonometti L."/>
            <person name="Westerberg I."/>
            <person name="Brannstrom I.O."/>
            <person name="Guillou S."/>
            <person name="Cros-Aarteil S."/>
            <person name="Calhoun S."/>
            <person name="Haridas S."/>
            <person name="Kuo A."/>
            <person name="Mondo S."/>
            <person name="Pangilinan J."/>
            <person name="Riley R."/>
            <person name="LaButti K."/>
            <person name="Andreopoulos B."/>
            <person name="Lipzen A."/>
            <person name="Chen C."/>
            <person name="Yanf M."/>
            <person name="Daum C."/>
            <person name="Ng V."/>
            <person name="Clum A."/>
            <person name="Steindorff A."/>
            <person name="Ohm R."/>
            <person name="Martin F."/>
            <person name="Silar P."/>
            <person name="Natvig D."/>
            <person name="Lalanne C."/>
            <person name="Gautier V."/>
            <person name="Ament-velasquez S.L."/>
            <person name="Kruys A."/>
            <person name="Hutchinson M.I."/>
            <person name="Powell A.J."/>
            <person name="Barry K."/>
            <person name="Miller A.N."/>
            <person name="Grigoriev I.V."/>
            <person name="Debuchy R."/>
            <person name="Gladieux P."/>
            <person name="Thoren M.H."/>
            <person name="Johannesson H."/>
        </authorList>
    </citation>
    <scope>NUCLEOTIDE SEQUENCE</scope>
    <source>
        <strain evidence="2">SMH3187-1</strain>
    </source>
</reference>
<evidence type="ECO:0000256" key="1">
    <source>
        <dbReference type="SAM" id="MobiDB-lite"/>
    </source>
</evidence>
<dbReference type="AlphaFoldDB" id="A0AA40ENQ8"/>
<feature type="compositionally biased region" description="Low complexity" evidence="1">
    <location>
        <begin position="154"/>
        <end position="164"/>
    </location>
</feature>
<dbReference type="EMBL" id="JAUKUD010000005">
    <property type="protein sequence ID" value="KAK0742703.1"/>
    <property type="molecule type" value="Genomic_DNA"/>
</dbReference>
<protein>
    <submittedName>
        <fullName evidence="2">Uncharacterized protein</fullName>
    </submittedName>
</protein>
<dbReference type="Proteomes" id="UP001172155">
    <property type="component" value="Unassembled WGS sequence"/>
</dbReference>
<organism evidence="2 3">
    <name type="scientific">Schizothecium vesticola</name>
    <dbReference type="NCBI Taxonomy" id="314040"/>
    <lineage>
        <taxon>Eukaryota</taxon>
        <taxon>Fungi</taxon>
        <taxon>Dikarya</taxon>
        <taxon>Ascomycota</taxon>
        <taxon>Pezizomycotina</taxon>
        <taxon>Sordariomycetes</taxon>
        <taxon>Sordariomycetidae</taxon>
        <taxon>Sordariales</taxon>
        <taxon>Schizotheciaceae</taxon>
        <taxon>Schizothecium</taxon>
    </lineage>
</organism>
<sequence length="182" mass="20136">MKLNEIRIPELAAVWRWPRAVSPYLSEVEQESLDWSASFNPFDPETQQLVHEKGKLSAYNTSLRSSDLLAAMCYAGMPKALRASSSTDRESFFFVEDTTSRRFLLRPGTRPSPGTPALSSWPLTEIPVLVLVEAARGAALLSSVEELELPNDDSAATKSASTTTPDEENEVESYAHLVRGFE</sequence>
<gene>
    <name evidence="2" type="ORF">B0T18DRAFT_391623</name>
</gene>
<dbReference type="InterPro" id="IPR008949">
    <property type="entry name" value="Isoprenoid_synthase_dom_sf"/>
</dbReference>
<proteinExistence type="predicted"/>
<evidence type="ECO:0000313" key="3">
    <source>
        <dbReference type="Proteomes" id="UP001172155"/>
    </source>
</evidence>